<organism evidence="2 3">
    <name type="scientific">Oculimacula yallundae</name>
    <dbReference type="NCBI Taxonomy" id="86028"/>
    <lineage>
        <taxon>Eukaryota</taxon>
        <taxon>Fungi</taxon>
        <taxon>Dikarya</taxon>
        <taxon>Ascomycota</taxon>
        <taxon>Pezizomycotina</taxon>
        <taxon>Leotiomycetes</taxon>
        <taxon>Helotiales</taxon>
        <taxon>Ploettnerulaceae</taxon>
        <taxon>Oculimacula</taxon>
    </lineage>
</organism>
<feature type="region of interest" description="Disordered" evidence="1">
    <location>
        <begin position="367"/>
        <end position="409"/>
    </location>
</feature>
<protein>
    <submittedName>
        <fullName evidence="2">Uncharacterized protein</fullName>
    </submittedName>
</protein>
<feature type="region of interest" description="Disordered" evidence="1">
    <location>
        <begin position="109"/>
        <end position="164"/>
    </location>
</feature>
<evidence type="ECO:0000313" key="3">
    <source>
        <dbReference type="Proteomes" id="UP001595075"/>
    </source>
</evidence>
<comment type="caution">
    <text evidence="2">The sequence shown here is derived from an EMBL/GenBank/DDBJ whole genome shotgun (WGS) entry which is preliminary data.</text>
</comment>
<feature type="region of interest" description="Disordered" evidence="1">
    <location>
        <begin position="473"/>
        <end position="503"/>
    </location>
</feature>
<reference evidence="2 3" key="1">
    <citation type="journal article" date="2024" name="Commun. Biol.">
        <title>Comparative genomic analysis of thermophilic fungi reveals convergent evolutionary adaptations and gene losses.</title>
        <authorList>
            <person name="Steindorff A.S."/>
            <person name="Aguilar-Pontes M.V."/>
            <person name="Robinson A.J."/>
            <person name="Andreopoulos B."/>
            <person name="LaButti K."/>
            <person name="Kuo A."/>
            <person name="Mondo S."/>
            <person name="Riley R."/>
            <person name="Otillar R."/>
            <person name="Haridas S."/>
            <person name="Lipzen A."/>
            <person name="Grimwood J."/>
            <person name="Schmutz J."/>
            <person name="Clum A."/>
            <person name="Reid I.D."/>
            <person name="Moisan M.C."/>
            <person name="Butler G."/>
            <person name="Nguyen T.T.M."/>
            <person name="Dewar K."/>
            <person name="Conant G."/>
            <person name="Drula E."/>
            <person name="Henrissat B."/>
            <person name="Hansel C."/>
            <person name="Singer S."/>
            <person name="Hutchinson M.I."/>
            <person name="de Vries R.P."/>
            <person name="Natvig D.O."/>
            <person name="Powell A.J."/>
            <person name="Tsang A."/>
            <person name="Grigoriev I.V."/>
        </authorList>
    </citation>
    <scope>NUCLEOTIDE SEQUENCE [LARGE SCALE GENOMIC DNA]</scope>
    <source>
        <strain evidence="2 3">CBS 494.80</strain>
    </source>
</reference>
<dbReference type="Proteomes" id="UP001595075">
    <property type="component" value="Unassembled WGS sequence"/>
</dbReference>
<evidence type="ECO:0000313" key="2">
    <source>
        <dbReference type="EMBL" id="KAL2066366.1"/>
    </source>
</evidence>
<gene>
    <name evidence="2" type="ORF">VTL71DRAFT_2437</name>
</gene>
<proteinExistence type="predicted"/>
<accession>A0ABR4CA81</accession>
<evidence type="ECO:0000256" key="1">
    <source>
        <dbReference type="SAM" id="MobiDB-lite"/>
    </source>
</evidence>
<dbReference type="EMBL" id="JAZHXI010000011">
    <property type="protein sequence ID" value="KAL2066366.1"/>
    <property type="molecule type" value="Genomic_DNA"/>
</dbReference>
<name>A0ABR4CA81_9HELO</name>
<keyword evidence="3" id="KW-1185">Reference proteome</keyword>
<feature type="compositionally biased region" description="Polar residues" evidence="1">
    <location>
        <begin position="122"/>
        <end position="133"/>
    </location>
</feature>
<feature type="compositionally biased region" description="Low complexity" evidence="1">
    <location>
        <begin position="109"/>
        <end position="121"/>
    </location>
</feature>
<sequence length="503" mass="56350">MNWATLAPETRLFKGKALFRWEVSPGLEHHCGTCATPLHNSRAKTSCIGKHVEPCYRFHQQLHFVGKSHECFGCNSSDELHHNRHKDILRIVRQINALDEPNIILPPARSANSRARRGSFSTHSNSNTLTDNGSEGVGMEESKVSRRERKKAKKSGNGTKDRKSIEAFPLDETDFISEAIHLTVLESKGAWEGTYVYDHKKTVNEEIAVVDEDDAEYDEESFATHFESFAVKSPSTPLKDMTPRQRKVVLKTSTHVKHASQGFGSRKYAIQFTSAMIDPYDGVDPEIFFRLGIEIINPAKNSKARKDLVTKLVAAVKEDINIITREDKETEMRAEGFWRWAGKAAYENILKTRESLDWATGQKRGLPRFDDVDDEEMRSDEIQEAGAEVSEGKPLPLVDKGTPKSGSNAKLVDEDGFTIATSKKGFAKKSQGKAKKYTKNPLNYKATNTALDIDEEEDGGDVVEMLRRYEQKKAGDRNLGGKYNGSTPDRRTSGGKARTLIVK</sequence>